<dbReference type="Proteomes" id="UP000095149">
    <property type="component" value="Unassembled WGS sequence"/>
</dbReference>
<dbReference type="PANTHER" id="PTHR36839:SF1">
    <property type="entry name" value="METALLO-BETA-LACTAMASE FAMILY PROTEIN (AFU_ORTHOLOGUE AFUA_5G12770)"/>
    <property type="match status" value="1"/>
</dbReference>
<evidence type="ECO:0000313" key="1">
    <source>
        <dbReference type="EMBL" id="ODO04667.1"/>
    </source>
</evidence>
<organism evidence="1 2">
    <name type="scientific">Cryptococcus amylolentus CBS 6273</name>
    <dbReference type="NCBI Taxonomy" id="1296118"/>
    <lineage>
        <taxon>Eukaryota</taxon>
        <taxon>Fungi</taxon>
        <taxon>Dikarya</taxon>
        <taxon>Basidiomycota</taxon>
        <taxon>Agaricomycotina</taxon>
        <taxon>Tremellomycetes</taxon>
        <taxon>Tremellales</taxon>
        <taxon>Cryptococcaceae</taxon>
        <taxon>Cryptococcus</taxon>
    </lineage>
</organism>
<dbReference type="OrthoDB" id="17458at2759"/>
<accession>A0A1E3JWY1</accession>
<name>A0A1E3JWY1_9TREE</name>
<reference evidence="1 2" key="1">
    <citation type="submission" date="2016-06" db="EMBL/GenBank/DDBJ databases">
        <title>Evolution of pathogenesis and genome organization in the Tremellales.</title>
        <authorList>
            <person name="Cuomo C."/>
            <person name="Litvintseva A."/>
            <person name="Heitman J."/>
            <person name="Chen Y."/>
            <person name="Sun S."/>
            <person name="Springer D."/>
            <person name="Dromer F."/>
            <person name="Young S."/>
            <person name="Zeng Q."/>
            <person name="Chapman S."/>
            <person name="Gujja S."/>
            <person name="Saif S."/>
            <person name="Birren B."/>
        </authorList>
    </citation>
    <scope>NUCLEOTIDE SEQUENCE [LARGE SCALE GENOMIC DNA]</scope>
    <source>
        <strain evidence="1 2">CBS 6273</strain>
    </source>
</reference>
<dbReference type="SUPFAM" id="SSF56281">
    <property type="entry name" value="Metallo-hydrolase/oxidoreductase"/>
    <property type="match status" value="1"/>
</dbReference>
<protein>
    <recommendedName>
        <fullName evidence="3">Metallo-beta-lactamase domain-containing protein</fullName>
    </recommendedName>
</protein>
<dbReference type="PANTHER" id="PTHR36839">
    <property type="entry name" value="METALLO-BETA-LACTAMASE FAMILY PROTEIN (AFU_ORTHOLOGUE AFUA_5G12770)"/>
    <property type="match status" value="1"/>
</dbReference>
<gene>
    <name evidence="1" type="ORF">I350_05276</name>
</gene>
<sequence>MSAITLPNTSSVPVHSLDTLQQDALLPICKACGTQYSKPRPDCPICEDPRQYVPVTGQEWTSLAELGSGRKHILQPDEEDARINHIMTEPGFAINQTPFLIQTAEGSYIWDCAAFFAGEASESHGDITSSCKYHPAYQPTWLILSKFFATSLTWARALKIPLYICASDQTWFARAEDLEDGDDVRFWLGEEVLGPGVKLVQCGGHFPGSCVLHWDRLLEPPPPADNLPTNPTPVSGIIFVSDTLMIRPAQTHFSFLWSIPNSIPLRPQYVLGIQKALEGVNFTQATCAWRNLWIRDGAKKALGESVVEYIAGEGWRVENGKLVPLLTQ</sequence>
<dbReference type="AlphaFoldDB" id="A0A1E3JWY1"/>
<dbReference type="InterPro" id="IPR036866">
    <property type="entry name" value="RibonucZ/Hydroxyglut_hydro"/>
</dbReference>
<evidence type="ECO:0008006" key="3">
    <source>
        <dbReference type="Google" id="ProtNLM"/>
    </source>
</evidence>
<evidence type="ECO:0000313" key="2">
    <source>
        <dbReference type="Proteomes" id="UP000095149"/>
    </source>
</evidence>
<dbReference type="EMBL" id="MEKH01000008">
    <property type="protein sequence ID" value="ODO04667.1"/>
    <property type="molecule type" value="Genomic_DNA"/>
</dbReference>
<comment type="caution">
    <text evidence="1">The sequence shown here is derived from an EMBL/GenBank/DDBJ whole genome shotgun (WGS) entry which is preliminary data.</text>
</comment>
<proteinExistence type="predicted"/>